<evidence type="ECO:0000259" key="3">
    <source>
        <dbReference type="PROSITE" id="PS50887"/>
    </source>
</evidence>
<dbReference type="PROSITE" id="PS50112">
    <property type="entry name" value="PAS"/>
    <property type="match status" value="1"/>
</dbReference>
<feature type="domain" description="GGDEF" evidence="3">
    <location>
        <begin position="181"/>
        <end position="310"/>
    </location>
</feature>
<dbReference type="CDD" id="cd01949">
    <property type="entry name" value="GGDEF"/>
    <property type="match status" value="1"/>
</dbReference>
<dbReference type="PROSITE" id="PS50113">
    <property type="entry name" value="PAC"/>
    <property type="match status" value="1"/>
</dbReference>
<dbReference type="InterPro" id="IPR000700">
    <property type="entry name" value="PAS-assoc_C"/>
</dbReference>
<dbReference type="SUPFAM" id="SSF55073">
    <property type="entry name" value="Nucleotide cyclase"/>
    <property type="match status" value="1"/>
</dbReference>
<accession>A0A0F9XZ86</accession>
<dbReference type="NCBIfam" id="TIGR00254">
    <property type="entry name" value="GGDEF"/>
    <property type="match status" value="1"/>
</dbReference>
<dbReference type="SUPFAM" id="SSF55785">
    <property type="entry name" value="PYP-like sensor domain (PAS domain)"/>
    <property type="match status" value="1"/>
</dbReference>
<feature type="domain" description="PAS" evidence="1">
    <location>
        <begin position="16"/>
        <end position="85"/>
    </location>
</feature>
<dbReference type="InterPro" id="IPR035965">
    <property type="entry name" value="PAS-like_dom_sf"/>
</dbReference>
<evidence type="ECO:0000259" key="2">
    <source>
        <dbReference type="PROSITE" id="PS50113"/>
    </source>
</evidence>
<dbReference type="Gene3D" id="3.30.70.270">
    <property type="match status" value="1"/>
</dbReference>
<dbReference type="InterPro" id="IPR000014">
    <property type="entry name" value="PAS"/>
</dbReference>
<name>A0A0F9XZ86_9ZZZZ</name>
<dbReference type="PANTHER" id="PTHR45138:SF9">
    <property type="entry name" value="DIGUANYLATE CYCLASE DGCM-RELATED"/>
    <property type="match status" value="1"/>
</dbReference>
<dbReference type="PROSITE" id="PS50887">
    <property type="entry name" value="GGDEF"/>
    <property type="match status" value="1"/>
</dbReference>
<sequence>MKEISPDQLYQLFNRSKRNTENVIKAAPIGICITNPSGHFEMVNPAYCEFYGYREEEVLGQHFTLVVPEAHRDQLSALHDEFMEGKETHELRQEWDVLTKNGELRTIIAEAARIEGEDGQSRKVTFIIDITQRKQLEVRLEQANERLDHLAHHDELTELFNRRAGLQRLDEEIKRCERYGSTFSIAIYDLDDFKAINDTYGHSTGDTVLQQTTALVSGTLRDTDMHIRLGGEEFLIIMPGVNAEEAQLAMERVRANVAQTPFTQHQLTVTLSSGVACYVEASGTRLLDRADKAMYQAKQAGRNRVVIASSSM</sequence>
<evidence type="ECO:0008006" key="5">
    <source>
        <dbReference type="Google" id="ProtNLM"/>
    </source>
</evidence>
<comment type="caution">
    <text evidence="4">The sequence shown here is derived from an EMBL/GenBank/DDBJ whole genome shotgun (WGS) entry which is preliminary data.</text>
</comment>
<dbReference type="CDD" id="cd00130">
    <property type="entry name" value="PAS"/>
    <property type="match status" value="1"/>
</dbReference>
<dbReference type="PANTHER" id="PTHR45138">
    <property type="entry name" value="REGULATORY COMPONENTS OF SENSORY TRANSDUCTION SYSTEM"/>
    <property type="match status" value="1"/>
</dbReference>
<evidence type="ECO:0000313" key="4">
    <source>
        <dbReference type="EMBL" id="KKN97708.1"/>
    </source>
</evidence>
<organism evidence="4">
    <name type="scientific">marine sediment metagenome</name>
    <dbReference type="NCBI Taxonomy" id="412755"/>
    <lineage>
        <taxon>unclassified sequences</taxon>
        <taxon>metagenomes</taxon>
        <taxon>ecological metagenomes</taxon>
    </lineage>
</organism>
<dbReference type="FunFam" id="3.30.70.270:FF:000001">
    <property type="entry name" value="Diguanylate cyclase domain protein"/>
    <property type="match status" value="1"/>
</dbReference>
<dbReference type="AlphaFoldDB" id="A0A0F9XZ86"/>
<protein>
    <recommendedName>
        <fullName evidence="5">GGDEF domain-containing protein</fullName>
    </recommendedName>
</protein>
<dbReference type="EMBL" id="LAZR01000056">
    <property type="protein sequence ID" value="KKN97708.1"/>
    <property type="molecule type" value="Genomic_DNA"/>
</dbReference>
<dbReference type="InterPro" id="IPR050469">
    <property type="entry name" value="Diguanylate_Cyclase"/>
</dbReference>
<dbReference type="NCBIfam" id="TIGR00229">
    <property type="entry name" value="sensory_box"/>
    <property type="match status" value="1"/>
</dbReference>
<reference evidence="4" key="1">
    <citation type="journal article" date="2015" name="Nature">
        <title>Complex archaea that bridge the gap between prokaryotes and eukaryotes.</title>
        <authorList>
            <person name="Spang A."/>
            <person name="Saw J.H."/>
            <person name="Jorgensen S.L."/>
            <person name="Zaremba-Niedzwiedzka K."/>
            <person name="Martijn J."/>
            <person name="Lind A.E."/>
            <person name="van Eijk R."/>
            <person name="Schleper C."/>
            <person name="Guy L."/>
            <person name="Ettema T.J."/>
        </authorList>
    </citation>
    <scope>NUCLEOTIDE SEQUENCE</scope>
</reference>
<proteinExistence type="predicted"/>
<evidence type="ECO:0000259" key="1">
    <source>
        <dbReference type="PROSITE" id="PS50112"/>
    </source>
</evidence>
<dbReference type="InterPro" id="IPR043128">
    <property type="entry name" value="Rev_trsase/Diguanyl_cyclase"/>
</dbReference>
<dbReference type="InterPro" id="IPR000160">
    <property type="entry name" value="GGDEF_dom"/>
</dbReference>
<feature type="domain" description="PAC" evidence="2">
    <location>
        <begin position="91"/>
        <end position="142"/>
    </location>
</feature>
<dbReference type="GO" id="GO:0052621">
    <property type="term" value="F:diguanylate cyclase activity"/>
    <property type="evidence" value="ECO:0007669"/>
    <property type="project" value="TreeGrafter"/>
</dbReference>
<dbReference type="Gene3D" id="3.30.450.20">
    <property type="entry name" value="PAS domain"/>
    <property type="match status" value="1"/>
</dbReference>
<dbReference type="Pfam" id="PF08448">
    <property type="entry name" value="PAS_4"/>
    <property type="match status" value="1"/>
</dbReference>
<gene>
    <name evidence="4" type="ORF">LCGC14_0155220</name>
</gene>
<dbReference type="InterPro" id="IPR013656">
    <property type="entry name" value="PAS_4"/>
</dbReference>
<dbReference type="SMART" id="SM00091">
    <property type="entry name" value="PAS"/>
    <property type="match status" value="1"/>
</dbReference>
<dbReference type="Pfam" id="PF00990">
    <property type="entry name" value="GGDEF"/>
    <property type="match status" value="1"/>
</dbReference>
<dbReference type="InterPro" id="IPR029787">
    <property type="entry name" value="Nucleotide_cyclase"/>
</dbReference>
<dbReference type="SMART" id="SM00267">
    <property type="entry name" value="GGDEF"/>
    <property type="match status" value="1"/>
</dbReference>